<reference evidence="2 3" key="1">
    <citation type="submission" date="2023-09" db="EMBL/GenBank/DDBJ databases">
        <title>Genomes of two closely related lineages of the louse Polyplax serrata with different host specificities.</title>
        <authorList>
            <person name="Martinu J."/>
            <person name="Tarabai H."/>
            <person name="Stefka J."/>
            <person name="Hypsa V."/>
        </authorList>
    </citation>
    <scope>NUCLEOTIDE SEQUENCE [LARGE SCALE GENOMIC DNA]</scope>
    <source>
        <strain evidence="2">98ZLc_SE</strain>
    </source>
</reference>
<evidence type="ECO:0000313" key="2">
    <source>
        <dbReference type="EMBL" id="KAK6621755.1"/>
    </source>
</evidence>
<sequence>MWARHTEAVRSQSGARPITVLEDEGSSVAVGRSSQPSATGGSALGGDPLVPKLTIFLHGSSVNKREPTWCWCLVFPGELN</sequence>
<dbReference type="EMBL" id="JAWJWF010000047">
    <property type="protein sequence ID" value="KAK6621755.1"/>
    <property type="molecule type" value="Genomic_DNA"/>
</dbReference>
<dbReference type="Proteomes" id="UP001359485">
    <property type="component" value="Unassembled WGS sequence"/>
</dbReference>
<gene>
    <name evidence="2" type="ORF">RUM44_001562</name>
</gene>
<comment type="caution">
    <text evidence="2">The sequence shown here is derived from an EMBL/GenBank/DDBJ whole genome shotgun (WGS) entry which is preliminary data.</text>
</comment>
<proteinExistence type="predicted"/>
<accession>A0ABR1AKG1</accession>
<feature type="region of interest" description="Disordered" evidence="1">
    <location>
        <begin position="1"/>
        <end position="47"/>
    </location>
</feature>
<organism evidence="2 3">
    <name type="scientific">Polyplax serrata</name>
    <name type="common">Common mouse louse</name>
    <dbReference type="NCBI Taxonomy" id="468196"/>
    <lineage>
        <taxon>Eukaryota</taxon>
        <taxon>Metazoa</taxon>
        <taxon>Ecdysozoa</taxon>
        <taxon>Arthropoda</taxon>
        <taxon>Hexapoda</taxon>
        <taxon>Insecta</taxon>
        <taxon>Pterygota</taxon>
        <taxon>Neoptera</taxon>
        <taxon>Paraneoptera</taxon>
        <taxon>Psocodea</taxon>
        <taxon>Troctomorpha</taxon>
        <taxon>Phthiraptera</taxon>
        <taxon>Anoplura</taxon>
        <taxon>Polyplacidae</taxon>
        <taxon>Polyplax</taxon>
    </lineage>
</organism>
<protein>
    <submittedName>
        <fullName evidence="2">Uncharacterized protein</fullName>
    </submittedName>
</protein>
<keyword evidence="3" id="KW-1185">Reference proteome</keyword>
<name>A0ABR1AKG1_POLSC</name>
<evidence type="ECO:0000256" key="1">
    <source>
        <dbReference type="SAM" id="MobiDB-lite"/>
    </source>
</evidence>
<evidence type="ECO:0000313" key="3">
    <source>
        <dbReference type="Proteomes" id="UP001359485"/>
    </source>
</evidence>